<keyword evidence="3" id="KW-0716">Sensory transduction</keyword>
<dbReference type="GO" id="GO:0006355">
    <property type="term" value="P:regulation of DNA-templated transcription"/>
    <property type="evidence" value="ECO:0007669"/>
    <property type="project" value="InterPro"/>
</dbReference>
<dbReference type="PROSITE" id="PS50112">
    <property type="entry name" value="PAS"/>
    <property type="match status" value="1"/>
</dbReference>
<dbReference type="STRING" id="3750.A0A498HAM6"/>
<dbReference type="Pfam" id="PF02518">
    <property type="entry name" value="HATPase_c"/>
    <property type="match status" value="1"/>
</dbReference>
<dbReference type="InterPro" id="IPR013767">
    <property type="entry name" value="PAS_fold"/>
</dbReference>
<evidence type="ECO:0000259" key="6">
    <source>
        <dbReference type="PROSITE" id="PS50109"/>
    </source>
</evidence>
<keyword evidence="2" id="KW-0600">Photoreceptor protein</keyword>
<evidence type="ECO:0000256" key="3">
    <source>
        <dbReference type="ARBA" id="ARBA00022606"/>
    </source>
</evidence>
<proteinExistence type="predicted"/>
<evidence type="ECO:0008006" key="10">
    <source>
        <dbReference type="Google" id="ProtNLM"/>
    </source>
</evidence>
<feature type="domain" description="Histidine kinase" evidence="6">
    <location>
        <begin position="130"/>
        <end position="284"/>
    </location>
</feature>
<evidence type="ECO:0000256" key="4">
    <source>
        <dbReference type="ARBA" id="ARBA00022991"/>
    </source>
</evidence>
<dbReference type="SUPFAM" id="SSF55874">
    <property type="entry name" value="ATPase domain of HSP90 chaperone/DNA topoisomerase II/histidine kinase"/>
    <property type="match status" value="1"/>
</dbReference>
<evidence type="ECO:0000259" key="7">
    <source>
        <dbReference type="PROSITE" id="PS50112"/>
    </source>
</evidence>
<dbReference type="GO" id="GO:0009881">
    <property type="term" value="F:photoreceptor activity"/>
    <property type="evidence" value="ECO:0007669"/>
    <property type="project" value="UniProtKB-KW"/>
</dbReference>
<dbReference type="AlphaFoldDB" id="A0A498HAM6"/>
<evidence type="ECO:0000313" key="8">
    <source>
        <dbReference type="EMBL" id="RXH67880.1"/>
    </source>
</evidence>
<dbReference type="PRINTS" id="PR01033">
    <property type="entry name" value="PHYTOCHROME"/>
</dbReference>
<comment type="function">
    <text evidence="1">Regulatory photoreceptor which exists in two forms that are reversibly interconvertible by light: the Pr form that absorbs maximally in the red region of the spectrum and the Pfr form that absorbs maximally in the far-red region. Photoconversion of Pr to Pfr induces an array of morphogenic responses, whereas reconversion of Pfr to Pr cancels the induction of those responses. Pfr controls the expression of a number of nuclear genes including those encoding the small subunit of ribulose-bisphosphate carboxylase, chlorophyll A/B binding protein, protochlorophyllide reductase, rRNA, etc. It also controls the expression of its own gene(s) in a negative feedback fashion.</text>
</comment>
<dbReference type="SMART" id="SM00387">
    <property type="entry name" value="HATPase_c"/>
    <property type="match status" value="1"/>
</dbReference>
<sequence>MDVIHSLQLILRGSLSDKPVDDSKVIVKAPSVDDRIQRVDELRIVTNEMVRLIETAVVPIFAVDASGTINGWNTKAAELTGLAVEQAIGVEKKNIEIKLKTFGQQENNSFVILVVDSCCSRDIKEDVVGVVDDTDIEGIEECYMETNSSEFNLGETVEVVINQVMILSQEQQVKIIHDSPAEVSSMLLYGDNLRLQQVLSDFLTNALLFTPASEGSPIVFRVTPKKERIGMKMHIVLLEFHITHSAWGIPDDLIQDMFHSSHRVSKEGLGLQMSQNMVKIMNGTPVAVSGGPTIVQRLEDTNFFTGKLDQRRDATGMPLEEHARNILNLMLSMSLQHEIVLSVQYATTDLANGSYLVLHYKRWMESVLSFGYRMMSIFAVPAHNQLTSLLEHVRHMLVIDEYAAISAATNISES</sequence>
<evidence type="ECO:0000256" key="5">
    <source>
        <dbReference type="ARBA" id="ARBA00023170"/>
    </source>
</evidence>
<feature type="domain" description="PAS" evidence="7">
    <location>
        <begin position="45"/>
        <end position="89"/>
    </location>
</feature>
<keyword evidence="5" id="KW-0675">Receptor</keyword>
<evidence type="ECO:0000256" key="1">
    <source>
        <dbReference type="ARBA" id="ARBA00002479"/>
    </source>
</evidence>
<dbReference type="InterPro" id="IPR000014">
    <property type="entry name" value="PAS"/>
</dbReference>
<dbReference type="PANTHER" id="PTHR47876:SF3">
    <property type="entry name" value="PHYTOCHROME 1"/>
    <property type="match status" value="1"/>
</dbReference>
<comment type="caution">
    <text evidence="8">The sequence shown here is derived from an EMBL/GenBank/DDBJ whole genome shotgun (WGS) entry which is preliminary data.</text>
</comment>
<evidence type="ECO:0000256" key="2">
    <source>
        <dbReference type="ARBA" id="ARBA00022543"/>
    </source>
</evidence>
<dbReference type="Proteomes" id="UP000290289">
    <property type="component" value="Chromosome 17"/>
</dbReference>
<gene>
    <name evidence="8" type="ORF">DVH24_028027</name>
</gene>
<dbReference type="InterPro" id="IPR036890">
    <property type="entry name" value="HATPase_C_sf"/>
</dbReference>
<dbReference type="Pfam" id="PF00989">
    <property type="entry name" value="PAS"/>
    <property type="match status" value="1"/>
</dbReference>
<dbReference type="InterPro" id="IPR003594">
    <property type="entry name" value="HATPase_dom"/>
</dbReference>
<dbReference type="SUPFAM" id="SSF55785">
    <property type="entry name" value="PYP-like sensor domain (PAS domain)"/>
    <property type="match status" value="1"/>
</dbReference>
<dbReference type="InterPro" id="IPR005467">
    <property type="entry name" value="His_kinase_dom"/>
</dbReference>
<name>A0A498HAM6_MALDO</name>
<organism evidence="8 9">
    <name type="scientific">Malus domestica</name>
    <name type="common">Apple</name>
    <name type="synonym">Pyrus malus</name>
    <dbReference type="NCBI Taxonomy" id="3750"/>
    <lineage>
        <taxon>Eukaryota</taxon>
        <taxon>Viridiplantae</taxon>
        <taxon>Streptophyta</taxon>
        <taxon>Embryophyta</taxon>
        <taxon>Tracheophyta</taxon>
        <taxon>Spermatophyta</taxon>
        <taxon>Magnoliopsida</taxon>
        <taxon>eudicotyledons</taxon>
        <taxon>Gunneridae</taxon>
        <taxon>Pentapetalae</taxon>
        <taxon>rosids</taxon>
        <taxon>fabids</taxon>
        <taxon>Rosales</taxon>
        <taxon>Rosaceae</taxon>
        <taxon>Amygdaloideae</taxon>
        <taxon>Maleae</taxon>
        <taxon>Malus</taxon>
    </lineage>
</organism>
<dbReference type="Gene3D" id="3.30.565.10">
    <property type="entry name" value="Histidine kinase-like ATPase, C-terminal domain"/>
    <property type="match status" value="1"/>
</dbReference>
<dbReference type="PROSITE" id="PS50109">
    <property type="entry name" value="HIS_KIN"/>
    <property type="match status" value="1"/>
</dbReference>
<dbReference type="InterPro" id="IPR035965">
    <property type="entry name" value="PAS-like_dom_sf"/>
</dbReference>
<keyword evidence="9" id="KW-1185">Reference proteome</keyword>
<evidence type="ECO:0000313" key="9">
    <source>
        <dbReference type="Proteomes" id="UP000290289"/>
    </source>
</evidence>
<dbReference type="InterPro" id="IPR001294">
    <property type="entry name" value="Phytochrome"/>
</dbReference>
<dbReference type="EMBL" id="RDQH01000343">
    <property type="protein sequence ID" value="RXH67880.1"/>
    <property type="molecule type" value="Genomic_DNA"/>
</dbReference>
<dbReference type="PANTHER" id="PTHR47876">
    <property type="entry name" value="OS08G0260000 PROTEIN"/>
    <property type="match status" value="1"/>
</dbReference>
<keyword evidence="4" id="KW-0157">Chromophore</keyword>
<protein>
    <recommendedName>
        <fullName evidence="10">PAS domain-containing protein</fullName>
    </recommendedName>
</protein>
<reference evidence="8 9" key="1">
    <citation type="submission" date="2018-10" db="EMBL/GenBank/DDBJ databases">
        <title>A high-quality apple genome assembly.</title>
        <authorList>
            <person name="Hu J."/>
        </authorList>
    </citation>
    <scope>NUCLEOTIDE SEQUENCE [LARGE SCALE GENOMIC DNA]</scope>
    <source>
        <strain evidence="9">cv. HFTH1</strain>
        <tissue evidence="8">Young leaf</tissue>
    </source>
</reference>
<accession>A0A498HAM6</accession>
<dbReference type="GO" id="GO:0009584">
    <property type="term" value="P:detection of visible light"/>
    <property type="evidence" value="ECO:0007669"/>
    <property type="project" value="InterPro"/>
</dbReference>